<dbReference type="GO" id="GO:0003779">
    <property type="term" value="F:actin binding"/>
    <property type="evidence" value="ECO:0007669"/>
    <property type="project" value="TreeGrafter"/>
</dbReference>
<keyword evidence="3" id="KW-0597">Phosphoprotein</keyword>
<feature type="region of interest" description="Disordered" evidence="5">
    <location>
        <begin position="122"/>
        <end position="169"/>
    </location>
</feature>
<feature type="compositionally biased region" description="Basic and acidic residues" evidence="5">
    <location>
        <begin position="1"/>
        <end position="13"/>
    </location>
</feature>
<evidence type="ECO:0000256" key="2">
    <source>
        <dbReference type="ARBA" id="ARBA00022490"/>
    </source>
</evidence>
<reference evidence="6" key="2">
    <citation type="submission" date="2025-09" db="UniProtKB">
        <authorList>
            <consortium name="Ensembl"/>
        </authorList>
    </citation>
    <scope>IDENTIFICATION</scope>
</reference>
<dbReference type="Ensembl" id="ENSMAMT00000038061.1">
    <property type="protein sequence ID" value="ENSMAMP00000036166.1"/>
    <property type="gene ID" value="ENSMAMG00000025932.1"/>
</dbReference>
<keyword evidence="7" id="KW-1185">Reference proteome</keyword>
<feature type="compositionally biased region" description="Polar residues" evidence="5">
    <location>
        <begin position="14"/>
        <end position="23"/>
    </location>
</feature>
<comment type="similarity">
    <text evidence="4">Belongs to the synaptopodin family.</text>
</comment>
<dbReference type="GO" id="GO:0032233">
    <property type="term" value="P:positive regulation of actin filament bundle assembly"/>
    <property type="evidence" value="ECO:0007669"/>
    <property type="project" value="TreeGrafter"/>
</dbReference>
<evidence type="ECO:0000256" key="5">
    <source>
        <dbReference type="SAM" id="MobiDB-lite"/>
    </source>
</evidence>
<evidence type="ECO:0000313" key="6">
    <source>
        <dbReference type="Ensembl" id="ENSMAMP00000036166.1"/>
    </source>
</evidence>
<organism evidence="6 7">
    <name type="scientific">Mastacembelus armatus</name>
    <name type="common">zig-zag eel</name>
    <dbReference type="NCBI Taxonomy" id="205130"/>
    <lineage>
        <taxon>Eukaryota</taxon>
        <taxon>Metazoa</taxon>
        <taxon>Chordata</taxon>
        <taxon>Craniata</taxon>
        <taxon>Vertebrata</taxon>
        <taxon>Euteleostomi</taxon>
        <taxon>Actinopterygii</taxon>
        <taxon>Neopterygii</taxon>
        <taxon>Teleostei</taxon>
        <taxon>Neoteleostei</taxon>
        <taxon>Acanthomorphata</taxon>
        <taxon>Anabantaria</taxon>
        <taxon>Synbranchiformes</taxon>
        <taxon>Mastacembelidae</taxon>
        <taxon>Mastacembelus</taxon>
    </lineage>
</organism>
<keyword evidence="2" id="KW-0963">Cytoplasm</keyword>
<feature type="compositionally biased region" description="Low complexity" evidence="5">
    <location>
        <begin position="154"/>
        <end position="165"/>
    </location>
</feature>
<sequence>MEKYVVENQDARQMRSSSPTMSLPPSWVYPSNMPGRVKTIPVPEPVQSAVENGCSKIEMDLSRHQPYQLNASLFIINPVKDPIRNLPKRAPQAKNLTTKQAFLRQTSLPNKSPSRFSTQCIAPQLPLSPTGGRECPSNPASGQPRISSPMSAFSPERVSSPRSVVQAPRPTFSAKKAGIMPQVWKPSMYRY</sequence>
<dbReference type="Proteomes" id="UP000261640">
    <property type="component" value="Unplaced"/>
</dbReference>
<name>A0A7N8WH91_9TELE</name>
<feature type="compositionally biased region" description="Polar residues" evidence="5">
    <location>
        <begin position="138"/>
        <end position="151"/>
    </location>
</feature>
<protein>
    <submittedName>
        <fullName evidence="6">Uncharacterized protein</fullName>
    </submittedName>
</protein>
<comment type="subcellular location">
    <subcellularLocation>
        <location evidence="1">Cytoplasm</location>
    </subcellularLocation>
</comment>
<evidence type="ECO:0000256" key="4">
    <source>
        <dbReference type="ARBA" id="ARBA00038161"/>
    </source>
</evidence>
<evidence type="ECO:0000256" key="3">
    <source>
        <dbReference type="ARBA" id="ARBA00022553"/>
    </source>
</evidence>
<dbReference type="PANTHER" id="PTHR24217">
    <property type="entry name" value="PUTATIVE-RELATED"/>
    <property type="match status" value="1"/>
</dbReference>
<dbReference type="PANTHER" id="PTHR24217:SF13">
    <property type="entry name" value="SYNAPTOPODIN"/>
    <property type="match status" value="1"/>
</dbReference>
<evidence type="ECO:0000256" key="1">
    <source>
        <dbReference type="ARBA" id="ARBA00004496"/>
    </source>
</evidence>
<dbReference type="GeneTree" id="ENSGT00950000183054"/>
<dbReference type="InParanoid" id="A0A7N8WH91"/>
<evidence type="ECO:0000313" key="7">
    <source>
        <dbReference type="Proteomes" id="UP000261640"/>
    </source>
</evidence>
<dbReference type="GO" id="GO:0015629">
    <property type="term" value="C:actin cytoskeleton"/>
    <property type="evidence" value="ECO:0007669"/>
    <property type="project" value="TreeGrafter"/>
</dbReference>
<reference evidence="6" key="1">
    <citation type="submission" date="2025-08" db="UniProtKB">
        <authorList>
            <consortium name="Ensembl"/>
        </authorList>
    </citation>
    <scope>IDENTIFICATION</scope>
</reference>
<accession>A0A7N8WH91</accession>
<dbReference type="InterPro" id="IPR051976">
    <property type="entry name" value="Synaptopodin_domain"/>
</dbReference>
<feature type="region of interest" description="Disordered" evidence="5">
    <location>
        <begin position="1"/>
        <end position="26"/>
    </location>
</feature>
<dbReference type="GO" id="GO:0005634">
    <property type="term" value="C:nucleus"/>
    <property type="evidence" value="ECO:0007669"/>
    <property type="project" value="TreeGrafter"/>
</dbReference>
<proteinExistence type="inferred from homology"/>
<dbReference type="GO" id="GO:0030018">
    <property type="term" value="C:Z disc"/>
    <property type="evidence" value="ECO:0007669"/>
    <property type="project" value="TreeGrafter"/>
</dbReference>
<dbReference type="AlphaFoldDB" id="A0A7N8WH91"/>